<name>X1EKJ7_9ZZZZ</name>
<comment type="caution">
    <text evidence="1">The sequence shown here is derived from an EMBL/GenBank/DDBJ whole genome shotgun (WGS) entry which is preliminary data.</text>
</comment>
<dbReference type="EMBL" id="BARU01006573">
    <property type="protein sequence ID" value="GAH33861.1"/>
    <property type="molecule type" value="Genomic_DNA"/>
</dbReference>
<sequence length="215" mass="25206">SDTAEQVIYDNCAQVFSYGMSSLDWHGTHISKDEAELTEAFSYFNKYVDKKSLKKEFKETKKKIEQGLHPVSKQALIKVGSFMAYALKESLGEEKLQIYYQSGPLAFFSDYIKISKNWPSSRKNYKFQKSFAKLISGWEKDWTVTYTDYVRNLLITVNTDFDELGSKLKRTFSGVDLYPDFSRDMERAGYYYLWENESQNSLKIFNLNRELYCPL</sequence>
<gene>
    <name evidence="1" type="ORF">S03H2_12933</name>
</gene>
<reference evidence="1" key="1">
    <citation type="journal article" date="2014" name="Front. Microbiol.">
        <title>High frequency of phylogenetically diverse reductive dehalogenase-homologous genes in deep subseafloor sedimentary metagenomes.</title>
        <authorList>
            <person name="Kawai M."/>
            <person name="Futagami T."/>
            <person name="Toyoda A."/>
            <person name="Takaki Y."/>
            <person name="Nishi S."/>
            <person name="Hori S."/>
            <person name="Arai W."/>
            <person name="Tsubouchi T."/>
            <person name="Morono Y."/>
            <person name="Uchiyama I."/>
            <person name="Ito T."/>
            <person name="Fujiyama A."/>
            <person name="Inagaki F."/>
            <person name="Takami H."/>
        </authorList>
    </citation>
    <scope>NUCLEOTIDE SEQUENCE</scope>
    <source>
        <strain evidence="1">Expedition CK06-06</strain>
    </source>
</reference>
<evidence type="ECO:0000313" key="1">
    <source>
        <dbReference type="EMBL" id="GAH33861.1"/>
    </source>
</evidence>
<protein>
    <submittedName>
        <fullName evidence="1">Uncharacterized protein</fullName>
    </submittedName>
</protein>
<proteinExistence type="predicted"/>
<feature type="non-terminal residue" evidence="1">
    <location>
        <position position="1"/>
    </location>
</feature>
<accession>X1EKJ7</accession>
<dbReference type="AlphaFoldDB" id="X1EKJ7"/>
<organism evidence="1">
    <name type="scientific">marine sediment metagenome</name>
    <dbReference type="NCBI Taxonomy" id="412755"/>
    <lineage>
        <taxon>unclassified sequences</taxon>
        <taxon>metagenomes</taxon>
        <taxon>ecological metagenomes</taxon>
    </lineage>
</organism>